<dbReference type="InterPro" id="IPR032379">
    <property type="entry name" value="DUF4874"/>
</dbReference>
<dbReference type="EMBL" id="CP050831">
    <property type="protein sequence ID" value="QIU94742.1"/>
    <property type="molecule type" value="Genomic_DNA"/>
</dbReference>
<dbReference type="Pfam" id="PF16173">
    <property type="entry name" value="DUF4874"/>
    <property type="match status" value="1"/>
</dbReference>
<feature type="chain" id="PRO_5026279578" evidence="1">
    <location>
        <begin position="19"/>
        <end position="501"/>
    </location>
</feature>
<reference evidence="4 5" key="1">
    <citation type="submission" date="2020-03" db="EMBL/GenBank/DDBJ databases">
        <title>Genomic analysis of Bacteroides faecium CBA7301.</title>
        <authorList>
            <person name="Kim J."/>
            <person name="Roh S.W."/>
        </authorList>
    </citation>
    <scope>NUCLEOTIDE SEQUENCE [LARGE SCALE GENOMIC DNA]</scope>
    <source>
        <strain evidence="4 5">CBA7301</strain>
    </source>
</reference>
<proteinExistence type="predicted"/>
<evidence type="ECO:0000256" key="1">
    <source>
        <dbReference type="SAM" id="SignalP"/>
    </source>
</evidence>
<dbReference type="PROSITE" id="PS51257">
    <property type="entry name" value="PROKAR_LIPOPROTEIN"/>
    <property type="match status" value="1"/>
</dbReference>
<dbReference type="InterPro" id="IPR032267">
    <property type="entry name" value="DUF4832"/>
</dbReference>
<keyword evidence="1" id="KW-0732">Signal</keyword>
<dbReference type="KEGG" id="bfc:BacF7301_11585"/>
<feature type="signal peptide" evidence="1">
    <location>
        <begin position="1"/>
        <end position="18"/>
    </location>
</feature>
<accession>A0A6H0KMZ0</accession>
<evidence type="ECO:0000259" key="2">
    <source>
        <dbReference type="Pfam" id="PF16116"/>
    </source>
</evidence>
<evidence type="ECO:0000259" key="3">
    <source>
        <dbReference type="Pfam" id="PF16173"/>
    </source>
</evidence>
<sequence length="501" mass="58148">MKSLRYLFLFVCCVLGMACTDEVMLSAGQYVDYSRDLTKLEIVPIKALVNPERGYHLESNYFVDNLKNPWHEGSWESFWIPEIERKNSAKNDGVTLSQLYLYLTQYVGKDLDQAAFDNMQMLFDDTKRLGYKIHLIFAYDHNAGATNVQFTDIFRHLEQLKPFIQKNIGLIDLWQMGFIGAWGEGNSTPLRDDWTNKGKMIKEILSMYPDRFMTLRYPRHIHNFPMLTEAEKARVGYANDFFTASEHPLAPDNDYTFGSEDYTIVANASPYVKVRAEIPYNENTEWGLSKEISVVNTIKILKEHHYDALDITQNNELNIYAWKSYKISSDWCQDNKILFDESYFKDEEGNKVARSAYEFIRDHLGYRLYVNSEDVSLEAKNGNLDFDIPLRNVGFAAIKNPRPVYIVLVDESNRVVFKKKLDVSPRDWQPYDVETKEYKSLVHHVEGSVAPGISGKYKVGLWLPDPTELLQLLPEYAVRFANTEMIEDTQYRINVIGEVTF</sequence>
<dbReference type="RefSeq" id="WP_167962944.1">
    <property type="nucleotide sequence ID" value="NZ_CP050831.1"/>
</dbReference>
<organism evidence="4 5">
    <name type="scientific">Bacteroides faecium</name>
    <dbReference type="NCBI Taxonomy" id="2715212"/>
    <lineage>
        <taxon>Bacteria</taxon>
        <taxon>Pseudomonadati</taxon>
        <taxon>Bacteroidota</taxon>
        <taxon>Bacteroidia</taxon>
        <taxon>Bacteroidales</taxon>
        <taxon>Bacteroidaceae</taxon>
        <taxon>Bacteroides</taxon>
    </lineage>
</organism>
<name>A0A6H0KMZ0_9BACE</name>
<dbReference type="AlphaFoldDB" id="A0A6H0KMZ0"/>
<evidence type="ECO:0000313" key="4">
    <source>
        <dbReference type="EMBL" id="QIU94742.1"/>
    </source>
</evidence>
<protein>
    <submittedName>
        <fullName evidence="4">DUF4832 domain-containing protein</fullName>
    </submittedName>
</protein>
<feature type="domain" description="DUF4874" evidence="3">
    <location>
        <begin position="50"/>
        <end position="220"/>
    </location>
</feature>
<dbReference type="Pfam" id="PF16116">
    <property type="entry name" value="DUF4832"/>
    <property type="match status" value="1"/>
</dbReference>
<keyword evidence="5" id="KW-1185">Reference proteome</keyword>
<feature type="domain" description="DUF4832" evidence="2">
    <location>
        <begin position="234"/>
        <end position="482"/>
    </location>
</feature>
<evidence type="ECO:0000313" key="5">
    <source>
        <dbReference type="Proteomes" id="UP000501780"/>
    </source>
</evidence>
<gene>
    <name evidence="4" type="ORF">BacF7301_11585</name>
</gene>
<dbReference type="Proteomes" id="UP000501780">
    <property type="component" value="Chromosome"/>
</dbReference>